<feature type="domain" description="VWFA" evidence="5">
    <location>
        <begin position="1033"/>
        <end position="1254"/>
    </location>
</feature>
<keyword evidence="4" id="KW-0472">Membrane</keyword>
<dbReference type="PROSITE" id="PS50234">
    <property type="entry name" value="VWFA"/>
    <property type="match status" value="1"/>
</dbReference>
<evidence type="ECO:0000313" key="8">
    <source>
        <dbReference type="Proteomes" id="UP000240904"/>
    </source>
</evidence>
<feature type="domain" description="Cadherin" evidence="6">
    <location>
        <begin position="504"/>
        <end position="614"/>
    </location>
</feature>
<dbReference type="CDD" id="cd00198">
    <property type="entry name" value="vWFA"/>
    <property type="match status" value="1"/>
</dbReference>
<name>A0A2T3MUF0_9GAMM</name>
<evidence type="ECO:0000259" key="5">
    <source>
        <dbReference type="PROSITE" id="PS50234"/>
    </source>
</evidence>
<dbReference type="SMART" id="SM00327">
    <property type="entry name" value="VWA"/>
    <property type="match status" value="1"/>
</dbReference>
<dbReference type="EMBL" id="PYMC01000014">
    <property type="protein sequence ID" value="PSW03593.1"/>
    <property type="molecule type" value="Genomic_DNA"/>
</dbReference>
<dbReference type="NCBIfam" id="NF012211">
    <property type="entry name" value="tand_rpt_95"/>
    <property type="match status" value="1"/>
</dbReference>
<dbReference type="InterPro" id="IPR002126">
    <property type="entry name" value="Cadherin-like_dom"/>
</dbReference>
<dbReference type="NCBIfam" id="TIGR03661">
    <property type="entry name" value="T1SS_VCA0849"/>
    <property type="match status" value="1"/>
</dbReference>
<dbReference type="NCBIfam" id="TIGR01965">
    <property type="entry name" value="VCBS_repeat"/>
    <property type="match status" value="4"/>
</dbReference>
<dbReference type="InterPro" id="IPR013783">
    <property type="entry name" value="Ig-like_fold"/>
</dbReference>
<evidence type="ECO:0000256" key="4">
    <source>
        <dbReference type="ARBA" id="ARBA00023136"/>
    </source>
</evidence>
<dbReference type="SUPFAM" id="SSF53300">
    <property type="entry name" value="vWA-like"/>
    <property type="match status" value="1"/>
</dbReference>
<evidence type="ECO:0008006" key="9">
    <source>
        <dbReference type="Google" id="ProtNLM"/>
    </source>
</evidence>
<dbReference type="PROSITE" id="PS00330">
    <property type="entry name" value="HEMOLYSIN_CALCIUM"/>
    <property type="match status" value="3"/>
</dbReference>
<dbReference type="InterPro" id="IPR019960">
    <property type="entry name" value="T1SS_VCA0849"/>
</dbReference>
<dbReference type="InterPro" id="IPR011049">
    <property type="entry name" value="Serralysin-like_metalloprot_C"/>
</dbReference>
<comment type="caution">
    <text evidence="7">The sequence shown here is derived from an EMBL/GenBank/DDBJ whole genome shotgun (WGS) entry which is preliminary data.</text>
</comment>
<dbReference type="InterPro" id="IPR002035">
    <property type="entry name" value="VWF_A"/>
</dbReference>
<reference evidence="7 8" key="1">
    <citation type="submission" date="2018-03" db="EMBL/GenBank/DDBJ databases">
        <title>Whole genome sequencing of Histamine producing bacteria.</title>
        <authorList>
            <person name="Butler K."/>
        </authorList>
    </citation>
    <scope>NUCLEOTIDE SEQUENCE [LARGE SCALE GENOMIC DNA]</scope>
    <source>
        <strain evidence="7 8">DSM 16190</strain>
    </source>
</reference>
<dbReference type="Pfam" id="PF00028">
    <property type="entry name" value="Cadherin"/>
    <property type="match status" value="2"/>
</dbReference>
<dbReference type="GO" id="GO:0007156">
    <property type="term" value="P:homophilic cell adhesion via plasma membrane adhesion molecules"/>
    <property type="evidence" value="ECO:0007669"/>
    <property type="project" value="InterPro"/>
</dbReference>
<dbReference type="PANTHER" id="PTHR24027:SF438">
    <property type="entry name" value="CADHERIN 23"/>
    <property type="match status" value="1"/>
</dbReference>
<proteinExistence type="predicted"/>
<dbReference type="InterPro" id="IPR010221">
    <property type="entry name" value="VCBS_dom"/>
</dbReference>
<dbReference type="Gene3D" id="2.60.40.60">
    <property type="entry name" value="Cadherins"/>
    <property type="match status" value="2"/>
</dbReference>
<dbReference type="GO" id="GO:0005615">
    <property type="term" value="C:extracellular space"/>
    <property type="evidence" value="ECO:0007669"/>
    <property type="project" value="InterPro"/>
</dbReference>
<evidence type="ECO:0000256" key="2">
    <source>
        <dbReference type="ARBA" id="ARBA00022737"/>
    </source>
</evidence>
<comment type="subcellular location">
    <subcellularLocation>
        <location evidence="1">Membrane</location>
    </subcellularLocation>
</comment>
<evidence type="ECO:0000256" key="1">
    <source>
        <dbReference type="ARBA" id="ARBA00004370"/>
    </source>
</evidence>
<dbReference type="SMART" id="SM00112">
    <property type="entry name" value="CA"/>
    <property type="match status" value="2"/>
</dbReference>
<dbReference type="Gene3D" id="2.150.10.10">
    <property type="entry name" value="Serralysin-like metalloprotease, C-terminal"/>
    <property type="match status" value="1"/>
</dbReference>
<feature type="non-terminal residue" evidence="7">
    <location>
        <position position="1"/>
    </location>
</feature>
<dbReference type="InterPro" id="IPR018511">
    <property type="entry name" value="Hemolysin-typ_Ca-bd_CS"/>
</dbReference>
<dbReference type="GO" id="GO:0005509">
    <property type="term" value="F:calcium ion binding"/>
    <property type="evidence" value="ECO:0007669"/>
    <property type="project" value="InterPro"/>
</dbReference>
<keyword evidence="3" id="KW-0106">Calcium</keyword>
<dbReference type="Pfam" id="PF00353">
    <property type="entry name" value="HemolysinCabind"/>
    <property type="match status" value="1"/>
</dbReference>
<dbReference type="InterPro" id="IPR001343">
    <property type="entry name" value="Hemolysn_Ca-bd"/>
</dbReference>
<keyword evidence="2" id="KW-0677">Repeat</keyword>
<accession>A0A2T3MUF0</accession>
<dbReference type="GO" id="GO:0008013">
    <property type="term" value="F:beta-catenin binding"/>
    <property type="evidence" value="ECO:0007669"/>
    <property type="project" value="TreeGrafter"/>
</dbReference>
<evidence type="ECO:0000259" key="6">
    <source>
        <dbReference type="PROSITE" id="PS50268"/>
    </source>
</evidence>
<dbReference type="Gene3D" id="2.60.40.10">
    <property type="entry name" value="Immunoglobulins"/>
    <property type="match status" value="1"/>
</dbReference>
<dbReference type="GO" id="GO:0016477">
    <property type="term" value="P:cell migration"/>
    <property type="evidence" value="ECO:0007669"/>
    <property type="project" value="TreeGrafter"/>
</dbReference>
<dbReference type="Proteomes" id="UP000240904">
    <property type="component" value="Unassembled WGS sequence"/>
</dbReference>
<dbReference type="SUPFAM" id="SSF51120">
    <property type="entry name" value="beta-Roll"/>
    <property type="match status" value="1"/>
</dbReference>
<dbReference type="Pfam" id="PF17963">
    <property type="entry name" value="Big_9"/>
    <property type="match status" value="2"/>
</dbReference>
<dbReference type="GO" id="GO:0045296">
    <property type="term" value="F:cadherin binding"/>
    <property type="evidence" value="ECO:0007669"/>
    <property type="project" value="TreeGrafter"/>
</dbReference>
<dbReference type="InterPro" id="IPR015919">
    <property type="entry name" value="Cadherin-like_sf"/>
</dbReference>
<dbReference type="PROSITE" id="PS50268">
    <property type="entry name" value="CADHERIN_2"/>
    <property type="match status" value="2"/>
</dbReference>
<dbReference type="InterPro" id="IPR039808">
    <property type="entry name" value="Cadherin"/>
</dbReference>
<dbReference type="GO" id="GO:0016342">
    <property type="term" value="C:catenin complex"/>
    <property type="evidence" value="ECO:0007669"/>
    <property type="project" value="TreeGrafter"/>
</dbReference>
<dbReference type="SUPFAM" id="SSF49313">
    <property type="entry name" value="Cadherin-like"/>
    <property type="match status" value="2"/>
</dbReference>
<dbReference type="RefSeq" id="WP_146155082.1">
    <property type="nucleotide sequence ID" value="NZ_PYMC01000014.1"/>
</dbReference>
<protein>
    <recommendedName>
        <fullName evidence="9">Adhesin</fullName>
    </recommendedName>
</protein>
<keyword evidence="8" id="KW-1185">Reference proteome</keyword>
<feature type="domain" description="Cadherin" evidence="6">
    <location>
        <begin position="919"/>
        <end position="1021"/>
    </location>
</feature>
<dbReference type="Gene3D" id="3.40.50.410">
    <property type="entry name" value="von Willebrand factor, type A domain"/>
    <property type="match status" value="1"/>
</dbReference>
<dbReference type="PRINTS" id="PR00313">
    <property type="entry name" value="CABNDNGRPT"/>
</dbReference>
<gene>
    <name evidence="7" type="ORF">C9I89_16860</name>
</gene>
<dbReference type="PANTHER" id="PTHR24027">
    <property type="entry name" value="CADHERIN-23"/>
    <property type="match status" value="1"/>
</dbReference>
<dbReference type="CDD" id="cd11304">
    <property type="entry name" value="Cadherin_repeat"/>
    <property type="match status" value="2"/>
</dbReference>
<sequence length="1548" mass="164807">AVFAPQSKVAGEHGTFSIDAEGNWTYELDNNDPAVQALKEGEMLPAETFEVKSADGSASHPITVTITGTNDGITAQADSGATDQNTVLDVTASHGVLSNDTDLDGDSLIVSEINGDATQVGNAVTLASGAIVTLNANGSYSYDANGQFDSLKQGEKGTDSFTYTVTDGKGETATETVTITITGTNDAPTLAAGSISASEDALENGINVDAATSNLLDKAHDVDDADGTLAIGTVNGNAANVGEAVTVTLNYTDADDQAQTQDVSLTVNADGSYSIAGFDLDALPAGSNATASFSYQVKDDQGELSNSDTATITITGTNDAPVIHHPEMGSDTWVHDTYAEGSGKQNVFSEVSVSDVDSANLSRAVISLTSPTEKDGELQNGYDPAHDSLTLPAELADQFVLTYRDYPDAKGNPTAYWTLEIKDGGTLPKAEFEAALKALQYENTADEPVGINAAKSFGLDVFDDQGASSNRLSLELKLQNINEAPEFRSPGNDDHGLDAQGQADADSYSFTVKENDAGAKIGQVASFDPDAGDKPTYSLTNHTELFEINPNTGEISLKEGVALDYETKNSYELNIEVSDQDGLKDTATVEVKVDDVNEAPDAVDDKGIESEPVILDGSNWDTSADIKVDYYVIDVKTGVKVADAQKVEFTGDGNTEFGVHSDLIDGKGSDPENIWVAQMAHADGKSEAMCFSFENNQLSNHVDVSIGNLWGNGWELEQGVWKAYYQGSLVATDVFKRADLAPSESGYTDYHRLGIDTGNRYFDRVEFSAIEYGEGTKGADSSDYFITKVEANLTTFDQAFQAGEGDKLIIDVLSNDTDPDTGDKISIVPGSFPSEFVSLNDDGKLEFDAAKYLQTLAADERDLQVGEVRNVEFEYTIQDEAGLPDTAKVTVTVIGENTLPEFISDTDNDAGMGSDGTPTDDSYQFSVAEHESGASIGMVAAHDADSDSGLSYQLIDESNLFQVDGSTGEISLKAGAQLDYETQTEHKLQVKVTDSEGGSDLADVTVAVTDMNEAPRVAPLHGYGDIEPSPVNKVTIIFDNSASMGNDFSGKRIYEDENGRFSWDEFWSSDRWPQTRMYNAVQAIKTMLDGIEEQGGDSTYIHLVTFNSDAKSEGWFTVDSLQEWLSNNNNLIPGGSTDYSLALQKAMDNYDSGDLNSGVPADLHQLDGENTIYFFSDGDSDVQEQVITDWKAFTQQQDAKVCAVGIATEGNDKAEAALGSVSSEVVYVNNGEDLAHYLDENKPNPINGHLLQGVSDPNGDLALSVVVDSIDDINLLKAELSEDINATENVLLGKTVIDGSLQIDTVFGNLIIEANGDYSFNPGSNPQVQLTDGQQVDLKFQYQIEDGKGGVSDNVFTLTLTGGIGSDSKPIELEQNAQAGDELANILSGTDRADILLGQGGEDTLDGGAGNDILVGGSGNDILSGGLGDDILTGGEGSDVFTWHTSSLSDVVQQDVITDFQLGEDKLDLIEILPGIKDDNPDMDALLDHLKADVTDDGKVNLTITADSGQQNIVLDNVDLSGLNLESEASSRDIVDQLFQHQAFKTDL</sequence>
<evidence type="ECO:0000256" key="3">
    <source>
        <dbReference type="ARBA" id="ARBA00022837"/>
    </source>
</evidence>
<dbReference type="InterPro" id="IPR036465">
    <property type="entry name" value="vWFA_dom_sf"/>
</dbReference>
<organism evidence="7 8">
    <name type="scientific">Photobacterium lipolyticum</name>
    <dbReference type="NCBI Taxonomy" id="266810"/>
    <lineage>
        <taxon>Bacteria</taxon>
        <taxon>Pseudomonadati</taxon>
        <taxon>Pseudomonadota</taxon>
        <taxon>Gammaproteobacteria</taxon>
        <taxon>Vibrionales</taxon>
        <taxon>Vibrionaceae</taxon>
        <taxon>Photobacterium</taxon>
    </lineage>
</organism>
<evidence type="ECO:0000313" key="7">
    <source>
        <dbReference type="EMBL" id="PSW03593.1"/>
    </source>
</evidence>
<dbReference type="OrthoDB" id="5649378at2"/>